<evidence type="ECO:0000256" key="10">
    <source>
        <dbReference type="ARBA" id="ARBA00038035"/>
    </source>
</evidence>
<keyword evidence="2" id="KW-0963">Cytoplasm</keyword>
<dbReference type="PROSITE" id="PS00107">
    <property type="entry name" value="PROTEIN_KINASE_ATP"/>
    <property type="match status" value="1"/>
</dbReference>
<evidence type="ECO:0000256" key="7">
    <source>
        <dbReference type="ARBA" id="ARBA00022777"/>
    </source>
</evidence>
<evidence type="ECO:0000256" key="11">
    <source>
        <dbReference type="ARBA" id="ARBA00038999"/>
    </source>
</evidence>
<feature type="domain" description="Protein kinase" evidence="16">
    <location>
        <begin position="249"/>
        <end position="508"/>
    </location>
</feature>
<dbReference type="Proteomes" id="UP000036681">
    <property type="component" value="Unplaced"/>
</dbReference>
<evidence type="ECO:0000259" key="16">
    <source>
        <dbReference type="PROSITE" id="PS50011"/>
    </source>
</evidence>
<dbReference type="CDD" id="cd06616">
    <property type="entry name" value="PKc_MKK4"/>
    <property type="match status" value="1"/>
</dbReference>
<dbReference type="GO" id="GO:0006950">
    <property type="term" value="P:response to stress"/>
    <property type="evidence" value="ECO:0007669"/>
    <property type="project" value="UniProtKB-ARBA"/>
</dbReference>
<feature type="binding site" evidence="15">
    <location>
        <position position="278"/>
    </location>
    <ligand>
        <name>ATP</name>
        <dbReference type="ChEBI" id="CHEBI:30616"/>
    </ligand>
</feature>
<dbReference type="GO" id="GO:0004713">
    <property type="term" value="F:protein tyrosine kinase activity"/>
    <property type="evidence" value="ECO:0007669"/>
    <property type="project" value="UniProtKB-KW"/>
</dbReference>
<evidence type="ECO:0000256" key="13">
    <source>
        <dbReference type="ARBA" id="ARBA00049299"/>
    </source>
</evidence>
<comment type="catalytic activity">
    <reaction evidence="12">
        <text>L-seryl-[protein] + ATP = O-phospho-L-seryl-[protein] + ADP + H(+)</text>
        <dbReference type="Rhea" id="RHEA:17989"/>
        <dbReference type="Rhea" id="RHEA-COMP:9863"/>
        <dbReference type="Rhea" id="RHEA-COMP:11604"/>
        <dbReference type="ChEBI" id="CHEBI:15378"/>
        <dbReference type="ChEBI" id="CHEBI:29999"/>
        <dbReference type="ChEBI" id="CHEBI:30616"/>
        <dbReference type="ChEBI" id="CHEBI:83421"/>
        <dbReference type="ChEBI" id="CHEBI:456216"/>
        <dbReference type="EC" id="2.7.12.2"/>
    </reaction>
</comment>
<evidence type="ECO:0000313" key="17">
    <source>
        <dbReference type="Proteomes" id="UP000036681"/>
    </source>
</evidence>
<comment type="subcellular location">
    <subcellularLocation>
        <location evidence="1">Cytoplasm</location>
    </subcellularLocation>
</comment>
<accession>A0A9J2PFY9</accession>
<evidence type="ECO:0000256" key="14">
    <source>
        <dbReference type="ARBA" id="ARBA00051693"/>
    </source>
</evidence>
<dbReference type="PANTHER" id="PTHR48013">
    <property type="entry name" value="DUAL SPECIFICITY MITOGEN-ACTIVATED PROTEIN KINASE KINASE 5-RELATED"/>
    <property type="match status" value="1"/>
</dbReference>
<keyword evidence="17" id="KW-1185">Reference proteome</keyword>
<sequence length="570" mass="63945">MHSAENRGSNIGLVELSPYRLVDRGPKALVTMPTATAENDLSWATIPQISWANSLLHKGALVDSLIDTFVGNPIRPVLAKYEESRETFSNTESSSLFLATRSGTKSRGTDVSKDFGKFPCDGDVGLYPFELIRVHFLHETESLGNQIKRLPSSSLLTLDHSVTSRCASVPRLKLPSPTTDGPWFRHERIARVMAERPSLLGLNRPNLKLNCPPLPDLETSPQLAYLRSHSTGKLKFSPNQIYDFTCADLVDEGEIGRGNFGTVNRMLHPKSGCVLAVKRIRSNTVNQTEQKHLLMELEAIMNSQCENIVQFYGAIFREGDCWICMEMMDLSLEKLYKIVYEKQHRQLPEEIIGYIAVSTVNALSYLKEHLKIIHRDIKPSNILLDHRGYIKLCDFGIAGHLIDSIAKTQDAGCRPYMAPERLQSNDPYDVRSDVWSLGITLFEISTGRFPFSAWDSPFQQLQEVVNGEPPVMQPGSYSAHLVTFVNHCLIKGKEERPKYKDLMSMEFYKTYNVVGEEVARARSVVGDFVSNALVTDSQEGSPLDGSGDEMMNCDEACTIQTPRSNWVQFS</sequence>
<dbReference type="PROSITE" id="PS50011">
    <property type="entry name" value="PROTEIN_KINASE_DOM"/>
    <property type="match status" value="1"/>
</dbReference>
<evidence type="ECO:0000256" key="1">
    <source>
        <dbReference type="ARBA" id="ARBA00004496"/>
    </source>
</evidence>
<dbReference type="SMART" id="SM00220">
    <property type="entry name" value="S_TKc"/>
    <property type="match status" value="1"/>
</dbReference>
<name>A0A9J2PFY9_ASCLU</name>
<dbReference type="EC" id="2.7.12.2" evidence="11"/>
<dbReference type="InterPro" id="IPR011009">
    <property type="entry name" value="Kinase-like_dom_sf"/>
</dbReference>
<comment type="similarity">
    <text evidence="10">Belongs to the protein kinase superfamily. STE Ser/Thr protein kinase family. MAP kinase kinase subfamily.</text>
</comment>
<dbReference type="GO" id="GO:0008545">
    <property type="term" value="F:JUN kinase kinase activity"/>
    <property type="evidence" value="ECO:0007669"/>
    <property type="project" value="TreeGrafter"/>
</dbReference>
<dbReference type="FunFam" id="1.10.510.10:FF:000687">
    <property type="entry name" value="MAP kinase kinase MKK1/SSP32"/>
    <property type="match status" value="1"/>
</dbReference>
<dbReference type="Gene3D" id="3.30.200.20">
    <property type="entry name" value="Phosphorylase Kinase, domain 1"/>
    <property type="match status" value="1"/>
</dbReference>
<dbReference type="GO" id="GO:0004674">
    <property type="term" value="F:protein serine/threonine kinase activity"/>
    <property type="evidence" value="ECO:0007669"/>
    <property type="project" value="UniProtKB-KW"/>
</dbReference>
<protein>
    <recommendedName>
        <fullName evidence="11">mitogen-activated protein kinase kinase</fullName>
        <ecNumber evidence="11">2.7.12.2</ecNumber>
    </recommendedName>
</protein>
<dbReference type="GO" id="GO:0005524">
    <property type="term" value="F:ATP binding"/>
    <property type="evidence" value="ECO:0007669"/>
    <property type="project" value="UniProtKB-UniRule"/>
</dbReference>
<dbReference type="Pfam" id="PF00069">
    <property type="entry name" value="Pkinase"/>
    <property type="match status" value="1"/>
</dbReference>
<dbReference type="WBParaSite" id="ALUE_0000852101-mRNA-1">
    <property type="protein sequence ID" value="ALUE_0000852101-mRNA-1"/>
    <property type="gene ID" value="ALUE_0000852101"/>
</dbReference>
<dbReference type="PANTHER" id="PTHR48013:SF15">
    <property type="entry name" value="DUAL SPECIFICITY MITOGEN-ACTIVATED PROTEIN KINASE KINASE 4"/>
    <property type="match status" value="1"/>
</dbReference>
<keyword evidence="6 15" id="KW-0547">Nucleotide-binding</keyword>
<dbReference type="PROSITE" id="PS00108">
    <property type="entry name" value="PROTEIN_KINASE_ST"/>
    <property type="match status" value="1"/>
</dbReference>
<evidence type="ECO:0000256" key="12">
    <source>
        <dbReference type="ARBA" id="ARBA00049014"/>
    </source>
</evidence>
<dbReference type="Gene3D" id="1.10.510.10">
    <property type="entry name" value="Transferase(Phosphotransferase) domain 1"/>
    <property type="match status" value="1"/>
</dbReference>
<comment type="catalytic activity">
    <reaction evidence="14">
        <text>L-tyrosyl-[protein] + ATP = O-phospho-L-tyrosyl-[protein] + ADP + H(+)</text>
        <dbReference type="Rhea" id="RHEA:10596"/>
        <dbReference type="Rhea" id="RHEA-COMP:10136"/>
        <dbReference type="Rhea" id="RHEA-COMP:20101"/>
        <dbReference type="ChEBI" id="CHEBI:15378"/>
        <dbReference type="ChEBI" id="CHEBI:30616"/>
        <dbReference type="ChEBI" id="CHEBI:46858"/>
        <dbReference type="ChEBI" id="CHEBI:61978"/>
        <dbReference type="ChEBI" id="CHEBI:456216"/>
        <dbReference type="EC" id="2.7.12.2"/>
    </reaction>
</comment>
<reference evidence="18" key="1">
    <citation type="submission" date="2023-03" db="UniProtKB">
        <authorList>
            <consortium name="WormBaseParasite"/>
        </authorList>
    </citation>
    <scope>IDENTIFICATION</scope>
</reference>
<dbReference type="InterPro" id="IPR000719">
    <property type="entry name" value="Prot_kinase_dom"/>
</dbReference>
<evidence type="ECO:0000256" key="9">
    <source>
        <dbReference type="ARBA" id="ARBA00023137"/>
    </source>
</evidence>
<evidence type="ECO:0000256" key="6">
    <source>
        <dbReference type="ARBA" id="ARBA00022741"/>
    </source>
</evidence>
<dbReference type="AlphaFoldDB" id="A0A9J2PFY9"/>
<keyword evidence="8 15" id="KW-0067">ATP-binding</keyword>
<keyword evidence="9" id="KW-0829">Tyrosine-protein kinase</keyword>
<evidence type="ECO:0000256" key="8">
    <source>
        <dbReference type="ARBA" id="ARBA00022840"/>
    </source>
</evidence>
<keyword evidence="7" id="KW-0418">Kinase</keyword>
<dbReference type="SUPFAM" id="SSF56112">
    <property type="entry name" value="Protein kinase-like (PK-like)"/>
    <property type="match status" value="1"/>
</dbReference>
<evidence type="ECO:0000256" key="2">
    <source>
        <dbReference type="ARBA" id="ARBA00022490"/>
    </source>
</evidence>
<keyword evidence="3" id="KW-0723">Serine/threonine-protein kinase</keyword>
<proteinExistence type="inferred from homology"/>
<keyword evidence="5" id="KW-0808">Transferase</keyword>
<evidence type="ECO:0000256" key="15">
    <source>
        <dbReference type="PROSITE-ProRule" id="PRU10141"/>
    </source>
</evidence>
<evidence type="ECO:0000256" key="3">
    <source>
        <dbReference type="ARBA" id="ARBA00022527"/>
    </source>
</evidence>
<keyword evidence="4" id="KW-0597">Phosphoprotein</keyword>
<dbReference type="GO" id="GO:0005737">
    <property type="term" value="C:cytoplasm"/>
    <property type="evidence" value="ECO:0007669"/>
    <property type="project" value="UniProtKB-SubCell"/>
</dbReference>
<organism evidence="17 18">
    <name type="scientific">Ascaris lumbricoides</name>
    <name type="common">Giant roundworm</name>
    <dbReference type="NCBI Taxonomy" id="6252"/>
    <lineage>
        <taxon>Eukaryota</taxon>
        <taxon>Metazoa</taxon>
        <taxon>Ecdysozoa</taxon>
        <taxon>Nematoda</taxon>
        <taxon>Chromadorea</taxon>
        <taxon>Rhabditida</taxon>
        <taxon>Spirurina</taxon>
        <taxon>Ascaridomorpha</taxon>
        <taxon>Ascaridoidea</taxon>
        <taxon>Ascarididae</taxon>
        <taxon>Ascaris</taxon>
    </lineage>
</organism>
<comment type="catalytic activity">
    <reaction evidence="13">
        <text>L-threonyl-[protein] + ATP = O-phospho-L-threonyl-[protein] + ADP + H(+)</text>
        <dbReference type="Rhea" id="RHEA:46608"/>
        <dbReference type="Rhea" id="RHEA-COMP:11060"/>
        <dbReference type="Rhea" id="RHEA-COMP:11605"/>
        <dbReference type="ChEBI" id="CHEBI:15378"/>
        <dbReference type="ChEBI" id="CHEBI:30013"/>
        <dbReference type="ChEBI" id="CHEBI:30616"/>
        <dbReference type="ChEBI" id="CHEBI:61977"/>
        <dbReference type="ChEBI" id="CHEBI:456216"/>
        <dbReference type="EC" id="2.7.12.2"/>
    </reaction>
</comment>
<dbReference type="FunFam" id="3.30.200.20:FF:000126">
    <property type="entry name" value="Dual specificity mitogen-activated protein kinase kinase 4"/>
    <property type="match status" value="1"/>
</dbReference>
<dbReference type="InterPro" id="IPR008271">
    <property type="entry name" value="Ser/Thr_kinase_AS"/>
</dbReference>
<evidence type="ECO:0000256" key="4">
    <source>
        <dbReference type="ARBA" id="ARBA00022553"/>
    </source>
</evidence>
<evidence type="ECO:0000313" key="18">
    <source>
        <dbReference type="WBParaSite" id="ALUE_0000852101-mRNA-1"/>
    </source>
</evidence>
<evidence type="ECO:0000256" key="5">
    <source>
        <dbReference type="ARBA" id="ARBA00022679"/>
    </source>
</evidence>
<dbReference type="InterPro" id="IPR017441">
    <property type="entry name" value="Protein_kinase_ATP_BS"/>
</dbReference>